<sequence length="296" mass="34780">MKAILKFKCTDITEYEKDIEYNESDVCEIEAINGFAAEHGGYYGRPHGFRMAYEGSRYFGLCYGCTLQILPKRKRQNLRELVLKSFNVDIDVLEAFGCWLTSDSNFTGIGCDSESVYVLLDGARHGVRTPFFEIRWKAEWEYLETWLPHDAHPYDTRDQYANRSLENLKAVKKTYEHEMYEYERLLIEFNAPESEFMSESKIIDLYFNHIENVEKNRNEYHDDVLDEIKDCLSNHLALRGLLEKYKGVLDKTRNQIAATYFRSEPEFIFYHKMNSGLGYSTGYAPNKPFQKLKELN</sequence>
<proteinExistence type="predicted"/>
<reference evidence="1 2" key="1">
    <citation type="submission" date="2016-06" db="EMBL/GenBank/DDBJ databases">
        <authorList>
            <person name="Kjaerup R.B."/>
            <person name="Dalgaard T.S."/>
            <person name="Juul-Madsen H.R."/>
        </authorList>
    </citation>
    <scope>NUCLEOTIDE SEQUENCE [LARGE SCALE GENOMIC DNA]</scope>
    <source>
        <strain evidence="1 2">CECT 8886</strain>
    </source>
</reference>
<dbReference type="STRING" id="1792290.MSP8886_01421"/>
<name>A0A1A8TB86_9GAMM</name>
<gene>
    <name evidence="1" type="ORF">MSP8886_01421</name>
</gene>
<dbReference type="AlphaFoldDB" id="A0A1A8TB86"/>
<keyword evidence="2" id="KW-1185">Reference proteome</keyword>
<protein>
    <submittedName>
        <fullName evidence="1">Uncharacterized protein</fullName>
    </submittedName>
</protein>
<evidence type="ECO:0000313" key="2">
    <source>
        <dbReference type="Proteomes" id="UP000092544"/>
    </source>
</evidence>
<dbReference type="EMBL" id="FLOB01000002">
    <property type="protein sequence ID" value="SBS29060.1"/>
    <property type="molecule type" value="Genomic_DNA"/>
</dbReference>
<organism evidence="1 2">
    <name type="scientific">Marinomonas spartinae</name>
    <dbReference type="NCBI Taxonomy" id="1792290"/>
    <lineage>
        <taxon>Bacteria</taxon>
        <taxon>Pseudomonadati</taxon>
        <taxon>Pseudomonadota</taxon>
        <taxon>Gammaproteobacteria</taxon>
        <taxon>Oceanospirillales</taxon>
        <taxon>Oceanospirillaceae</taxon>
        <taxon>Marinomonas</taxon>
    </lineage>
</organism>
<evidence type="ECO:0000313" key="1">
    <source>
        <dbReference type="EMBL" id="SBS29060.1"/>
    </source>
</evidence>
<dbReference type="RefSeq" id="WP_067014092.1">
    <property type="nucleotide sequence ID" value="NZ_FLOB01000002.1"/>
</dbReference>
<accession>A0A1A8TB86</accession>
<dbReference type="Proteomes" id="UP000092544">
    <property type="component" value="Unassembled WGS sequence"/>
</dbReference>